<accession>A0A0K2CYC7</accession>
<dbReference type="InterPro" id="IPR035992">
    <property type="entry name" value="Ricin_B-like_lectins"/>
</dbReference>
<sequence length="975" mass="111106">MLQKMNIMVKKTLLVLMITVLLGGSILPIQGTTHAQPPNNPNGAQAATIRWISELSFEILAMYLHRSLPAELFDIGFSWRNNEITDEDGKTKIPERQRLLRWDRRPPNEILINGFVPQVINADPSLEETNLFRYVKSNTKSIFVSTTKTKYKNGKRYQPWSPRTRDNGIVYQYEIFAPGGVDVNRSFGEQSPWPNQLEVAFPGGIRPEFIRSVRELQNGRIQRIWINPNFQDPGNLEGISASSSTEQVMWHPDHPDGNHKDPNVYSSTNSDEDMFGPNGDVPDEEELPIINNRIADGEYQIKTSLTQDMAATLNLDSSEVGSPHLVSSLNQRYDNQKWIFIYDNSKQAYKIKSRQKQDLVLSLAAEAAVIRGWKDNGEDGQYWRIESTNDGCYKVVSYANSKIVLDLDQSNTSNGTRIQGYLDNGSGAQKWAITPVMNQTIKDGEYQIKTSLDLNIVAGVSSDDNDVKLIENIRTDDEKWNFVYDSSKEAYVIKNAKNPELFLTMNRKEITVDEFSTYNQFWYVERTSDGYFKLRNADDPSLVIGLEAGSAENHNLLEGRPDTKEKDQRWAITPVMNQTIDDGEYEIKDGQNDIYLPELTSSNEVKSNEYNHGENQRWKFTFSPDKQAYKITSVSNPHVAFSWDSNNSNEIIGCEDQGFSDQYWYIEKTSDGLYKLRNYKDPSAVLDFGKIGQASVAYQGTKLILQRTDRPIIKDGMYNVSSKVDYEEVIDHDKDAAHLVNYDNNNCWEFVWNSDKKAYEIRSHRDSNQRLSTTGSGSPVIEKDELKRSADDLNAYWIIEYGIKGEGFLIRNLNHPEQLLRNSGGFLHVDYHDDDSENQLWNFLPHCFSKVLVDDNFENWDSSIFDNDGISTISNGSLILKKDSSLKSKEIKVEEGKYRVKLRNVSGGMCLDVNDNEGKDVTDLCTGRNNDEVVIDFNILSSTGLIFNLTSYGNSVEDSLDGFKLEQFKKFTDTK</sequence>
<dbReference type="InterPro" id="IPR054695">
    <property type="entry name" value="Pierisin-like_dom"/>
</dbReference>
<dbReference type="EMBL" id="KT361651">
    <property type="protein sequence ID" value="ALA12432.1"/>
    <property type="molecule type" value="Genomic_DNA"/>
</dbReference>
<protein>
    <submittedName>
        <fullName evidence="2">Toxin</fullName>
    </submittedName>
</protein>
<dbReference type="Pfam" id="PF14200">
    <property type="entry name" value="RicinB_lectin_2"/>
    <property type="match status" value="2"/>
</dbReference>
<keyword evidence="3" id="KW-1185">Reference proteome</keyword>
<dbReference type="CDD" id="cd23497">
    <property type="entry name" value="beta-trefoil_Ricin_MTX-like_rpt1-3"/>
    <property type="match status" value="2"/>
</dbReference>
<organism evidence="2 3">
    <name type="scientific">Paenibacillus phage Harrison</name>
    <dbReference type="NCBI Taxonomy" id="1636257"/>
    <lineage>
        <taxon>Viruses</taxon>
        <taxon>Duplodnaviria</taxon>
        <taxon>Heunggongvirae</taxon>
        <taxon>Uroviricota</taxon>
        <taxon>Caudoviricetes</taxon>
        <taxon>Gochnauervirinae</taxon>
        <taxon>Harrisonvirus</taxon>
        <taxon>Harrisonvirus harrison</taxon>
    </lineage>
</organism>
<dbReference type="KEGG" id="vg:26613494"/>
<dbReference type="Gene3D" id="2.80.10.50">
    <property type="match status" value="4"/>
</dbReference>
<dbReference type="SMART" id="SM00458">
    <property type="entry name" value="RICIN"/>
    <property type="match status" value="4"/>
</dbReference>
<gene>
    <name evidence="2" type="ORF">HARRISON_30</name>
</gene>
<feature type="domain" description="Ricin B lectin" evidence="1">
    <location>
        <begin position="297"/>
        <end position="434"/>
    </location>
</feature>
<evidence type="ECO:0000259" key="1">
    <source>
        <dbReference type="SMART" id="SM00458"/>
    </source>
</evidence>
<dbReference type="PROSITE" id="PS50231">
    <property type="entry name" value="RICIN_B_LECTIN"/>
    <property type="match status" value="3"/>
</dbReference>
<evidence type="ECO:0000313" key="2">
    <source>
        <dbReference type="EMBL" id="ALA12432.1"/>
    </source>
</evidence>
<dbReference type="Pfam" id="PF22596">
    <property type="entry name" value="Scabin-like"/>
    <property type="match status" value="1"/>
</dbReference>
<feature type="domain" description="Ricin B lectin" evidence="1">
    <location>
        <begin position="444"/>
        <end position="573"/>
    </location>
</feature>
<dbReference type="InterPro" id="IPR000772">
    <property type="entry name" value="Ricin_B_lectin"/>
</dbReference>
<evidence type="ECO:0000313" key="3">
    <source>
        <dbReference type="Proteomes" id="UP000204186"/>
    </source>
</evidence>
<proteinExistence type="predicted"/>
<dbReference type="Proteomes" id="UP000204186">
    <property type="component" value="Segment"/>
</dbReference>
<dbReference type="RefSeq" id="YP_009193843.1">
    <property type="nucleotide sequence ID" value="NC_028746.1"/>
</dbReference>
<dbReference type="OrthoDB" id="29386at10239"/>
<feature type="domain" description="Ricin B lectin" evidence="1">
    <location>
        <begin position="714"/>
        <end position="844"/>
    </location>
</feature>
<dbReference type="SUPFAM" id="SSF56399">
    <property type="entry name" value="ADP-ribosylation"/>
    <property type="match status" value="1"/>
</dbReference>
<reference evidence="2 3" key="1">
    <citation type="journal article" date="2015" name="Genome Announc.">
        <title>Complete Genome Sequences of Nine Phages Capable of Infecting Paenibacillus larvae, the Causative Agent of American Foulbrood Disease in Honeybees.</title>
        <authorList>
            <person name="Tsourkas P.K."/>
            <person name="Yost D.G."/>
            <person name="Krohn A."/>
            <person name="LeBlanc L."/>
            <person name="Zhang A."/>
            <person name="Stamereilers C."/>
            <person name="Amy P.S."/>
        </authorList>
    </citation>
    <scope>NUCLEOTIDE SEQUENCE [LARGE SCALE GENOMIC DNA]</scope>
</reference>
<dbReference type="GeneID" id="26613494"/>
<name>A0A0K2CYC7_9CAUD</name>
<feature type="domain" description="Ricin B lectin" evidence="1">
    <location>
        <begin position="581"/>
        <end position="706"/>
    </location>
</feature>
<dbReference type="Gene3D" id="3.90.210.10">
    <property type="entry name" value="Heat-Labile Enterotoxin, subunit A"/>
    <property type="match status" value="1"/>
</dbReference>
<dbReference type="CDD" id="cd23498">
    <property type="entry name" value="beta-trefoil_Ricin_MTX-like_rpt4"/>
    <property type="match status" value="1"/>
</dbReference>
<dbReference type="SUPFAM" id="SSF50370">
    <property type="entry name" value="Ricin B-like lectins"/>
    <property type="match status" value="4"/>
</dbReference>